<dbReference type="OrthoDB" id="2285229at2759"/>
<dbReference type="GO" id="GO:0000932">
    <property type="term" value="C:P-body"/>
    <property type="evidence" value="ECO:0007669"/>
    <property type="project" value="TreeGrafter"/>
</dbReference>
<evidence type="ECO:0000259" key="1">
    <source>
        <dbReference type="SMART" id="SM00955"/>
    </source>
</evidence>
<dbReference type="EMBL" id="MU005772">
    <property type="protein sequence ID" value="KAF2707993.1"/>
    <property type="molecule type" value="Genomic_DNA"/>
</dbReference>
<dbReference type="GO" id="GO:0006402">
    <property type="term" value="P:mRNA catabolic process"/>
    <property type="evidence" value="ECO:0007669"/>
    <property type="project" value="TreeGrafter"/>
</dbReference>
<dbReference type="Proteomes" id="UP000799428">
    <property type="component" value="Unassembled WGS sequence"/>
</dbReference>
<evidence type="ECO:0000313" key="3">
    <source>
        <dbReference type="Proteomes" id="UP000799428"/>
    </source>
</evidence>
<dbReference type="Pfam" id="PF00773">
    <property type="entry name" value="RNB"/>
    <property type="match status" value="1"/>
</dbReference>
<dbReference type="AlphaFoldDB" id="A0A6G1K5V2"/>
<protein>
    <submittedName>
        <fullName evidence="2">RNB-domain-containing protein</fullName>
    </submittedName>
</protein>
<dbReference type="PANTHER" id="PTHR23355:SF65">
    <property type="entry name" value="EXORIBONUCLEASE CYT-4, PUTATIVE (AFU_ORTHOLOGUE AFUA_7G01550)-RELATED"/>
    <property type="match status" value="1"/>
</dbReference>
<dbReference type="Pfam" id="PF25522">
    <property type="entry name" value="OB_cyt-4"/>
    <property type="match status" value="1"/>
</dbReference>
<dbReference type="PANTHER" id="PTHR23355">
    <property type="entry name" value="RIBONUCLEASE"/>
    <property type="match status" value="1"/>
</dbReference>
<dbReference type="Pfam" id="PF23214">
    <property type="entry name" value="SH3_CYT4"/>
    <property type="match status" value="1"/>
</dbReference>
<proteinExistence type="predicted"/>
<evidence type="ECO:0000313" key="2">
    <source>
        <dbReference type="EMBL" id="KAF2707993.1"/>
    </source>
</evidence>
<dbReference type="InterPro" id="IPR056624">
    <property type="entry name" value="WH_CYT4"/>
</dbReference>
<keyword evidence="3" id="KW-1185">Reference proteome</keyword>
<dbReference type="InterPro" id="IPR001900">
    <property type="entry name" value="RNase_II/R"/>
</dbReference>
<dbReference type="Pfam" id="PF23216">
    <property type="entry name" value="WHD_CYT4"/>
    <property type="match status" value="1"/>
</dbReference>
<dbReference type="SMART" id="SM00955">
    <property type="entry name" value="RNB"/>
    <property type="match status" value="1"/>
</dbReference>
<name>A0A6G1K5V2_9PLEO</name>
<reference evidence="2" key="1">
    <citation type="journal article" date="2020" name="Stud. Mycol.">
        <title>101 Dothideomycetes genomes: a test case for predicting lifestyles and emergence of pathogens.</title>
        <authorList>
            <person name="Haridas S."/>
            <person name="Albert R."/>
            <person name="Binder M."/>
            <person name="Bloem J."/>
            <person name="Labutti K."/>
            <person name="Salamov A."/>
            <person name="Andreopoulos B."/>
            <person name="Baker S."/>
            <person name="Barry K."/>
            <person name="Bills G."/>
            <person name="Bluhm B."/>
            <person name="Cannon C."/>
            <person name="Castanera R."/>
            <person name="Culley D."/>
            <person name="Daum C."/>
            <person name="Ezra D."/>
            <person name="Gonzalez J."/>
            <person name="Henrissat B."/>
            <person name="Kuo A."/>
            <person name="Liang C."/>
            <person name="Lipzen A."/>
            <person name="Lutzoni F."/>
            <person name="Magnuson J."/>
            <person name="Mondo S."/>
            <person name="Nolan M."/>
            <person name="Ohm R."/>
            <person name="Pangilinan J."/>
            <person name="Park H.-J."/>
            <person name="Ramirez L."/>
            <person name="Alfaro M."/>
            <person name="Sun H."/>
            <person name="Tritt A."/>
            <person name="Yoshinaga Y."/>
            <person name="Zwiers L.-H."/>
            <person name="Turgeon B."/>
            <person name="Goodwin S."/>
            <person name="Spatafora J."/>
            <person name="Crous P."/>
            <person name="Grigoriev I."/>
        </authorList>
    </citation>
    <scope>NUCLEOTIDE SEQUENCE</scope>
    <source>
        <strain evidence="2">CBS 279.74</strain>
    </source>
</reference>
<dbReference type="InterPro" id="IPR056625">
    <property type="entry name" value="SH3_CYT4"/>
</dbReference>
<gene>
    <name evidence="2" type="ORF">K504DRAFT_381952</name>
</gene>
<feature type="domain" description="RNB" evidence="1">
    <location>
        <begin position="543"/>
        <end position="906"/>
    </location>
</feature>
<dbReference type="InterPro" id="IPR057912">
    <property type="entry name" value="OB_CYT4_C"/>
</dbReference>
<dbReference type="SUPFAM" id="SSF50249">
    <property type="entry name" value="Nucleic acid-binding proteins"/>
    <property type="match status" value="1"/>
</dbReference>
<organism evidence="2 3">
    <name type="scientific">Pleomassaria siparia CBS 279.74</name>
    <dbReference type="NCBI Taxonomy" id="1314801"/>
    <lineage>
        <taxon>Eukaryota</taxon>
        <taxon>Fungi</taxon>
        <taxon>Dikarya</taxon>
        <taxon>Ascomycota</taxon>
        <taxon>Pezizomycotina</taxon>
        <taxon>Dothideomycetes</taxon>
        <taxon>Pleosporomycetidae</taxon>
        <taxon>Pleosporales</taxon>
        <taxon>Pleomassariaceae</taxon>
        <taxon>Pleomassaria</taxon>
    </lineage>
</organism>
<sequence length="1044" mass="117311">MHPRPRSWPALDICWKCQWRLTPQHYRLGQSPVARYAITSAAGRRALHSSQLRFQSAVTISNTDTAFDPTALQMTPPIRIRKRLEQFQQELGGPDQETLKAFGNYPKDDGETINDVSVLNYCSKADEENREHQVEGEDDFDGDDLITIGLFLKPGDVVELSQPNREPVLGVFVQQLGMDSQFYSSNGRWCHSRLVDVSFAIPKAIDPMLVQPLVPYMPTDILTASSKGEVQVPRDIGAPVMQILAHIGEEAERIYRKNAPVLDTAYSLLADKSRTRMMNLKQISKALLGTHDQSWSPSPAALLAVRKSLHHNQFHFGSDKRSQRLTNVFAIRPTDDVAVIETVQDWIREYDEVQAAAISNHSHSLDKSTTGTRNVTQFLVKARRLIAISRRYRDPTFNVVGPLKSPKHAPDQAAPPRVTYGETFSSSDKQIITFLHAWVLQNQFGKMSSLHACCISLLRATGCYQGKTIRLPQDETAERISTMTGHLFLQEIGVLTPYEDRTIYDEQLMLPSVRLSRNLELLITKAELVRKSPDFHDSMAFLRHDWGSMTVYCIDDVGAKEIDDGVSIAKVPGKPDEYWVHVHVANPTAFFGKSHVLSGLAAHMTESVYTPQRAFPMLPKWASQNYFSLDRNRPVLTFSSRIDLAGNMLETKVQSGIIRNIVSITPSEVSEYLGEGNQVANETTMLVVGGEVPSPTAPRKRPELSPGDIQGLRDLYTAARVMWNRRKAAGGLKAFYGNASTVQVFENDGQAGLAWTPPSIDRFRLIQADPIIQFQGRSAKYMTEQEIDSSNITEELMLFAGQSAAAWCAERNIPAMYRGSVETPGVDDLTLEELQKQVVFPYLQKHGALSWTLGSRYSMALGKGIAHSSPLPHKIIGAKSYLKVTSPLRRFSDMIAHWQIEAALKYEARTKQKLNADIVSEILPFSKEQMQESIIALSPREKIISKTKADSVKFWTAQALMRAFYFKEAHLPDTMTVWIRDLKPESPTIPGLLSEYSIPIAMTRPEDGSEVKRGDKWEAKIGSIDVFYRIITMRPIRLLEREEE</sequence>
<dbReference type="GO" id="GO:0003723">
    <property type="term" value="F:RNA binding"/>
    <property type="evidence" value="ECO:0007669"/>
    <property type="project" value="InterPro"/>
</dbReference>
<dbReference type="InterPro" id="IPR012340">
    <property type="entry name" value="NA-bd_OB-fold"/>
</dbReference>
<accession>A0A6G1K5V2</accession>
<dbReference type="InterPro" id="IPR050180">
    <property type="entry name" value="RNR_Ribonuclease"/>
</dbReference>
<dbReference type="GO" id="GO:0000175">
    <property type="term" value="F:3'-5'-RNA exonuclease activity"/>
    <property type="evidence" value="ECO:0007669"/>
    <property type="project" value="TreeGrafter"/>
</dbReference>